<sequence length="79" mass="8579">MSEGQGAGPERADWLRGPKKGVNVTDIPIGKLQRAAERGVRIDLTTSVEGKRVADVTKVVVEGMPAPKKPLWKRLFGID</sequence>
<gene>
    <name evidence="1" type="ORF">UW60_C0043G0005</name>
</gene>
<organism evidence="1 2">
    <name type="scientific">Candidatus Woesebacteria bacterium GW2011_GWA2_44_33</name>
    <dbReference type="NCBI Taxonomy" id="1618564"/>
    <lineage>
        <taxon>Bacteria</taxon>
        <taxon>Candidatus Woeseibacteriota</taxon>
    </lineage>
</organism>
<reference evidence="1 2" key="1">
    <citation type="journal article" date="2015" name="Nature">
        <title>rRNA introns, odd ribosomes, and small enigmatic genomes across a large radiation of phyla.</title>
        <authorList>
            <person name="Brown C.T."/>
            <person name="Hug L.A."/>
            <person name="Thomas B.C."/>
            <person name="Sharon I."/>
            <person name="Castelle C.J."/>
            <person name="Singh A."/>
            <person name="Wilkins M.J."/>
            <person name="Williams K.H."/>
            <person name="Banfield J.F."/>
        </authorList>
    </citation>
    <scope>NUCLEOTIDE SEQUENCE [LARGE SCALE GENOMIC DNA]</scope>
</reference>
<evidence type="ECO:0000313" key="2">
    <source>
        <dbReference type="Proteomes" id="UP000034826"/>
    </source>
</evidence>
<evidence type="ECO:0000313" key="1">
    <source>
        <dbReference type="EMBL" id="KKT65513.1"/>
    </source>
</evidence>
<accession>A0A0G1J2F5</accession>
<comment type="caution">
    <text evidence="1">The sequence shown here is derived from an EMBL/GenBank/DDBJ whole genome shotgun (WGS) entry which is preliminary data.</text>
</comment>
<name>A0A0G1J2F5_9BACT</name>
<protein>
    <submittedName>
        <fullName evidence="1">Uncharacterized protein</fullName>
    </submittedName>
</protein>
<proteinExistence type="predicted"/>
<dbReference type="AlphaFoldDB" id="A0A0G1J2F5"/>
<dbReference type="Proteomes" id="UP000034826">
    <property type="component" value="Unassembled WGS sequence"/>
</dbReference>
<dbReference type="EMBL" id="LCIY01000043">
    <property type="protein sequence ID" value="KKT65513.1"/>
    <property type="molecule type" value="Genomic_DNA"/>
</dbReference>